<keyword evidence="4 8" id="KW-0812">Transmembrane</keyword>
<comment type="subcellular location">
    <subcellularLocation>
        <location evidence="1 8">Cell outer membrane</location>
        <topology evidence="1 8">Multi-pass membrane protein</topology>
    </subcellularLocation>
</comment>
<evidence type="ECO:0000313" key="13">
    <source>
        <dbReference type="EMBL" id="RFM32055.1"/>
    </source>
</evidence>
<dbReference type="NCBIfam" id="TIGR04057">
    <property type="entry name" value="SusC_RagA_signa"/>
    <property type="match status" value="1"/>
</dbReference>
<dbReference type="InterPro" id="IPR039426">
    <property type="entry name" value="TonB-dep_rcpt-like"/>
</dbReference>
<evidence type="ECO:0000256" key="8">
    <source>
        <dbReference type="PROSITE-ProRule" id="PRU01360"/>
    </source>
</evidence>
<dbReference type="RefSeq" id="WP_116856143.1">
    <property type="nucleotide sequence ID" value="NZ_QTJV01000010.1"/>
</dbReference>
<keyword evidence="2 8" id="KW-0813">Transport</keyword>
<evidence type="ECO:0000256" key="2">
    <source>
        <dbReference type="ARBA" id="ARBA00022448"/>
    </source>
</evidence>
<evidence type="ECO:0000256" key="10">
    <source>
        <dbReference type="SAM" id="SignalP"/>
    </source>
</evidence>
<dbReference type="InterPro" id="IPR000531">
    <property type="entry name" value="Beta-barrel_TonB"/>
</dbReference>
<feature type="signal peptide" evidence="10">
    <location>
        <begin position="1"/>
        <end position="22"/>
    </location>
</feature>
<dbReference type="Gene3D" id="2.40.170.20">
    <property type="entry name" value="TonB-dependent receptor, beta-barrel domain"/>
    <property type="match status" value="1"/>
</dbReference>
<feature type="chain" id="PRO_5017824757" evidence="10">
    <location>
        <begin position="23"/>
        <end position="1067"/>
    </location>
</feature>
<evidence type="ECO:0000256" key="9">
    <source>
        <dbReference type="RuleBase" id="RU003357"/>
    </source>
</evidence>
<reference evidence="13 14" key="1">
    <citation type="submission" date="2018-08" db="EMBL/GenBank/DDBJ databases">
        <title>Chitinophaga sp. K20C18050901, a novel bacterium isolated from forest soil.</title>
        <authorList>
            <person name="Wang C."/>
        </authorList>
    </citation>
    <scope>NUCLEOTIDE SEQUENCE [LARGE SCALE GENOMIC DNA]</scope>
    <source>
        <strain evidence="13 14">K20C18050901</strain>
    </source>
</reference>
<evidence type="ECO:0000256" key="3">
    <source>
        <dbReference type="ARBA" id="ARBA00022452"/>
    </source>
</evidence>
<name>A0A3E1NVT2_9BACT</name>
<dbReference type="Gene3D" id="3.55.50.30">
    <property type="match status" value="1"/>
</dbReference>
<dbReference type="SUPFAM" id="SSF56935">
    <property type="entry name" value="Porins"/>
    <property type="match status" value="1"/>
</dbReference>
<dbReference type="OrthoDB" id="9768177at2"/>
<keyword evidence="10" id="KW-0732">Signal</keyword>
<keyword evidence="7 8" id="KW-0998">Cell outer membrane</keyword>
<dbReference type="Pfam" id="PF07715">
    <property type="entry name" value="Plug"/>
    <property type="match status" value="1"/>
</dbReference>
<dbReference type="InterPro" id="IPR023996">
    <property type="entry name" value="TonB-dep_OMP_SusC/RagA"/>
</dbReference>
<dbReference type="InterPro" id="IPR036942">
    <property type="entry name" value="Beta-barrel_TonB_sf"/>
</dbReference>
<organism evidence="13 14">
    <name type="scientific">Chitinophaga silvisoli</name>
    <dbReference type="NCBI Taxonomy" id="2291814"/>
    <lineage>
        <taxon>Bacteria</taxon>
        <taxon>Pseudomonadati</taxon>
        <taxon>Bacteroidota</taxon>
        <taxon>Chitinophagia</taxon>
        <taxon>Chitinophagales</taxon>
        <taxon>Chitinophagaceae</taxon>
        <taxon>Chitinophaga</taxon>
    </lineage>
</organism>
<evidence type="ECO:0000256" key="6">
    <source>
        <dbReference type="ARBA" id="ARBA00023136"/>
    </source>
</evidence>
<dbReference type="NCBIfam" id="TIGR04056">
    <property type="entry name" value="OMP_RagA_SusC"/>
    <property type="match status" value="1"/>
</dbReference>
<evidence type="ECO:0000259" key="11">
    <source>
        <dbReference type="Pfam" id="PF00593"/>
    </source>
</evidence>
<dbReference type="AlphaFoldDB" id="A0A3E1NVT2"/>
<keyword evidence="6 8" id="KW-0472">Membrane</keyword>
<evidence type="ECO:0000256" key="1">
    <source>
        <dbReference type="ARBA" id="ARBA00004571"/>
    </source>
</evidence>
<comment type="caution">
    <text evidence="13">The sequence shown here is derived from an EMBL/GenBank/DDBJ whole genome shotgun (WGS) entry which is preliminary data.</text>
</comment>
<dbReference type="InterPro" id="IPR012910">
    <property type="entry name" value="Plug_dom"/>
</dbReference>
<keyword evidence="3 8" id="KW-1134">Transmembrane beta strand</keyword>
<dbReference type="PROSITE" id="PS52016">
    <property type="entry name" value="TONB_DEPENDENT_REC_3"/>
    <property type="match status" value="1"/>
</dbReference>
<accession>A0A3E1NVT2</accession>
<feature type="domain" description="TonB-dependent receptor plug" evidence="12">
    <location>
        <begin position="200"/>
        <end position="324"/>
    </location>
</feature>
<keyword evidence="5 9" id="KW-0798">TonB box</keyword>
<evidence type="ECO:0000256" key="5">
    <source>
        <dbReference type="ARBA" id="ARBA00023077"/>
    </source>
</evidence>
<proteinExistence type="inferred from homology"/>
<keyword evidence="14" id="KW-1185">Reference proteome</keyword>
<protein>
    <submittedName>
        <fullName evidence="13">SusC/RagA family TonB-linked outer membrane protein</fullName>
    </submittedName>
</protein>
<dbReference type="InterPro" id="IPR023997">
    <property type="entry name" value="TonB-dep_OMP_SusC/RagA_CS"/>
</dbReference>
<dbReference type="EMBL" id="QTJV01000010">
    <property type="protein sequence ID" value="RFM32055.1"/>
    <property type="molecule type" value="Genomic_DNA"/>
</dbReference>
<dbReference type="Gene3D" id="2.170.130.10">
    <property type="entry name" value="TonB-dependent receptor, plug domain"/>
    <property type="match status" value="1"/>
</dbReference>
<sequence length="1067" mass="118681">MKFLLFSCACIAGLLFSTCLQAQNVTLHLHQTTLPKVLTEVSRQTGYTFVYDPHEMDKKIFDIDLNDTPMTGVLQYCQKLIPIQYKIIDKNVVIKLTTPPPGQKFTFSAYITDEEDHPIPEVFVYIPRLQKFLMADKQGNITIPDMEAGDSIQLNYMGFDQLIAVISQPEMKFKMSTAENALDEVVVLAYGQTVNKRLNTGSSVKITATDIEKTATMDPLQALSGRVPGLVITPSSGLAGAYSNINIRGVNSMGLTNNGTYSVTAPLFIVDGIPFNNNTLSNISTATYSESPFKSIDPSSIESIQVLKDADATAIYGARGANGVILITTKKNTGSGLQFSLDASTTIQKIPKHVPMLDISKYRAMRRQGFANDGVDIDSTNAPDLVLWDSTINHDWQKEYFNKAALMHNVQFSVSAGGNYNSFRLAAGYGSQSTIYNSRSGLRKGNFSFSGNHTSKDGKLQSNVILGYSTDHNDVIPMSLTSFVALPPNFSLYNADGSLNWSLANTVGNPIAAQKSTFYNQTQSFTSSINTSYLLGKGWEAKITAGYNRMQLNEFGKNPLAAQAPGSGALANAQKGNNITYTLNIEPQLTYNFTSGKNHFDVLLGGTYMRTLHESRSQYATGFTNDDELTDFSKAQAVNYYYAEGTYKFLSGFTRLSYNYDEKYVLNLTGRRDGSSRFGPGRKYGNFGSVGAAWNFSSEHFFQWMKPAISFAKLRASYGITGSDAIGDYQYFVNYILSQSTYENVQGYHANNLFNDKYQWETTRKIDIGMELGAWKNRIMLTVDYFRNRSGNQLVAYTLPSFVGNDNVPANLNALIENSGVEMTFQIDPVKKKNFSWTSSFNISFARNKLVAFPGLENSPYRSQFFLNKSISPILGYRNAVVNPADGTVTVDDVNKDGVISPDYDYTYLGSSLPHYTGGIDNRFTYKNFTLDVFLSFKNQDYTQFYDFKPGSIYNQPAIEYGNVWEQAGDVKKFPKASAAGNNDGSFYYYNNSLAAYYSGSYLRISSVSANYLLPEKWFKKLHITRLNIYALVNNLWTFTSNPGFDPETGMNMPNLRAFTLGIRSAF</sequence>
<comment type="similarity">
    <text evidence="8 9">Belongs to the TonB-dependent receptor family.</text>
</comment>
<evidence type="ECO:0000256" key="4">
    <source>
        <dbReference type="ARBA" id="ARBA00022692"/>
    </source>
</evidence>
<feature type="domain" description="TonB-dependent receptor-like beta-barrel" evidence="11">
    <location>
        <begin position="488"/>
        <end position="1036"/>
    </location>
</feature>
<dbReference type="InterPro" id="IPR037066">
    <property type="entry name" value="Plug_dom_sf"/>
</dbReference>
<dbReference type="Proteomes" id="UP000261174">
    <property type="component" value="Unassembled WGS sequence"/>
</dbReference>
<dbReference type="Pfam" id="PF00593">
    <property type="entry name" value="TonB_dep_Rec_b-barrel"/>
    <property type="match status" value="1"/>
</dbReference>
<evidence type="ECO:0000259" key="12">
    <source>
        <dbReference type="Pfam" id="PF07715"/>
    </source>
</evidence>
<evidence type="ECO:0000313" key="14">
    <source>
        <dbReference type="Proteomes" id="UP000261174"/>
    </source>
</evidence>
<evidence type="ECO:0000256" key="7">
    <source>
        <dbReference type="ARBA" id="ARBA00023237"/>
    </source>
</evidence>
<dbReference type="GO" id="GO:0009279">
    <property type="term" value="C:cell outer membrane"/>
    <property type="evidence" value="ECO:0007669"/>
    <property type="project" value="UniProtKB-SubCell"/>
</dbReference>
<gene>
    <name evidence="13" type="ORF">DXN04_25040</name>
</gene>